<evidence type="ECO:0000256" key="1">
    <source>
        <dbReference type="SAM" id="Phobius"/>
    </source>
</evidence>
<dbReference type="EMBL" id="RKMH01000009">
    <property type="protein sequence ID" value="RPA59530.1"/>
    <property type="molecule type" value="Genomic_DNA"/>
</dbReference>
<dbReference type="AlphaFoldDB" id="A0A3N4GLR7"/>
<keyword evidence="1" id="KW-0472">Membrane</keyword>
<protein>
    <submittedName>
        <fullName evidence="2">Uncharacterized protein</fullName>
    </submittedName>
</protein>
<sequence>MASDPCAYQDCRSEGDAGLGVKILVIGVVGGGVVALLGYLWAIRSRRRVVELMPLGGLAITSTSVVLGALAVAPTV</sequence>
<feature type="transmembrane region" description="Helical" evidence="1">
    <location>
        <begin position="23"/>
        <end position="43"/>
    </location>
</feature>
<accession>A0A3N4GLR7</accession>
<evidence type="ECO:0000313" key="3">
    <source>
        <dbReference type="Proteomes" id="UP000267536"/>
    </source>
</evidence>
<comment type="caution">
    <text evidence="2">The sequence shown here is derived from an EMBL/GenBank/DDBJ whole genome shotgun (WGS) entry which is preliminary data.</text>
</comment>
<keyword evidence="1" id="KW-0812">Transmembrane</keyword>
<name>A0A3N4GLR7_9ACTN</name>
<dbReference type="Proteomes" id="UP000267536">
    <property type="component" value="Unassembled WGS sequence"/>
</dbReference>
<reference evidence="2 3" key="1">
    <citation type="submission" date="2018-11" db="EMBL/GenBank/DDBJ databases">
        <title>Draft genome sequence of Gordonia sp. RS15-1S isolated from rice stems.</title>
        <authorList>
            <person name="Muangham S."/>
        </authorList>
    </citation>
    <scope>NUCLEOTIDE SEQUENCE [LARGE SCALE GENOMIC DNA]</scope>
    <source>
        <strain evidence="2 3">RS15-1S</strain>
    </source>
</reference>
<evidence type="ECO:0000313" key="2">
    <source>
        <dbReference type="EMBL" id="RPA59530.1"/>
    </source>
</evidence>
<organism evidence="2 3">
    <name type="scientific">Gordonia oryzae</name>
    <dbReference type="NCBI Taxonomy" id="2487349"/>
    <lineage>
        <taxon>Bacteria</taxon>
        <taxon>Bacillati</taxon>
        <taxon>Actinomycetota</taxon>
        <taxon>Actinomycetes</taxon>
        <taxon>Mycobacteriales</taxon>
        <taxon>Gordoniaceae</taxon>
        <taxon>Gordonia</taxon>
    </lineage>
</organism>
<gene>
    <name evidence="2" type="ORF">EF294_13780</name>
</gene>
<proteinExistence type="predicted"/>
<keyword evidence="1" id="KW-1133">Transmembrane helix</keyword>
<keyword evidence="3" id="KW-1185">Reference proteome</keyword>
<feature type="transmembrane region" description="Helical" evidence="1">
    <location>
        <begin position="55"/>
        <end position="73"/>
    </location>
</feature>